<keyword evidence="6" id="KW-0281">Fimbrium</keyword>
<dbReference type="AlphaFoldDB" id="A0A081N998"/>
<name>A0A081N998_9GAMM</name>
<keyword evidence="5" id="KW-0106">Calcium</keyword>
<evidence type="ECO:0000256" key="2">
    <source>
        <dbReference type="ARBA" id="ARBA00008387"/>
    </source>
</evidence>
<keyword evidence="4" id="KW-0479">Metal-binding</keyword>
<reference evidence="9 10" key="1">
    <citation type="submission" date="2014-06" db="EMBL/GenBank/DDBJ databases">
        <title>Whole Genome Sequences of Three Symbiotic Endozoicomonas Bacteria.</title>
        <authorList>
            <person name="Neave M.J."/>
            <person name="Apprill A."/>
            <person name="Voolstra C.R."/>
        </authorList>
    </citation>
    <scope>NUCLEOTIDE SEQUENCE [LARGE SCALE GENOMIC DNA]</scope>
    <source>
        <strain evidence="9 10">DSM 25634</strain>
    </source>
</reference>
<comment type="similarity">
    <text evidence="2">Belongs to the PilY1 family.</text>
</comment>
<dbReference type="EMBL" id="JOKH01000007">
    <property type="protein sequence ID" value="KEQ15021.1"/>
    <property type="molecule type" value="Genomic_DNA"/>
</dbReference>
<keyword evidence="10" id="KW-1185">Reference proteome</keyword>
<evidence type="ECO:0000313" key="9">
    <source>
        <dbReference type="EMBL" id="KEQ15021.1"/>
    </source>
</evidence>
<evidence type="ECO:0000256" key="6">
    <source>
        <dbReference type="ARBA" id="ARBA00023263"/>
    </source>
</evidence>
<sequence>METAMSKEKYKNVRRRFFSLSRHLFPILMICVLYFAGAQADDTDLLGSGQVHALGFAAPGSVSDASNRLQSSDELYYILLRSDNGPSWRGNLKRYQLGTDNKVYDANGSLAIDSSTGFFTSGSRSFWSSANDGNSATSGGMASHLTQGRLLVSNITGDNNVTLNTSGNHVSENNSGITTEILALAGSAAATNRTNVLRWARGIDVDDEDSDGSSTDNRTSIGDPMHTQPTVITYFKNSTGSVVDRTVYFTTNDGFLHGVNTENGSTEFSFIPKELLVNLKIYKDNLAEGADYNTGPSSNGGCVWNYKVPGMCIPEVWCSYQYRLFDIHRSDSCRLVAPRSDGDCDWDYGAARCQNSEFCEYKYRFGDTNLDQSCRLRSNPQLPPPTVDSLPVKVYGMDGPMTVWINDANGDGDVLQANNGSPDSGEHVYLYLTMRRGGSNIYALDVTHRNSPELKWVIRGDKDKNHQVDSIKLNQDFPELGQTWSAPILARVRFNGSERQVLFFGGGYDQDADEQTTIGNNDIGRVIYMVDANTGQKLWSAGVSGTNLNLSDMKYSIPADLAVIDIDRNGLTDYFFAADIGGQVWRFDINQNNTGAANFAAGARIAKFSGSSQADARRFYEGPDVSLSRSAEHLNIVVGSGFRAKPLGTQVNDRLYVFRDPNIYNAPASYNYNGSSIINESALYDATDNLVQQGNATQRATALSSLGSQKGWYIRFETSGEKLLGRPTVFNNVLTFTTYAPSSGGTNFLYVLNIDNGSAVLDLDGDSSVVKGDRKRQLRYSTLSPSPTIHNRSNEGADICVGGECFQDILREAGSIPFHKTFWRENQ</sequence>
<evidence type="ECO:0000313" key="10">
    <source>
        <dbReference type="Proteomes" id="UP000028073"/>
    </source>
</evidence>
<feature type="chain" id="PRO_5001760601" description="PilY1 beta-propeller domain-containing protein" evidence="7">
    <location>
        <begin position="41"/>
        <end position="827"/>
    </location>
</feature>
<dbReference type="Proteomes" id="UP000028073">
    <property type="component" value="Unassembled WGS sequence"/>
</dbReference>
<feature type="signal peptide" evidence="7">
    <location>
        <begin position="1"/>
        <end position="40"/>
    </location>
</feature>
<protein>
    <recommendedName>
        <fullName evidence="8">PilY1 beta-propeller domain-containing protein</fullName>
    </recommendedName>
</protein>
<evidence type="ECO:0000256" key="5">
    <source>
        <dbReference type="ARBA" id="ARBA00022837"/>
    </source>
</evidence>
<comment type="caution">
    <text evidence="9">The sequence shown here is derived from an EMBL/GenBank/DDBJ whole genome shotgun (WGS) entry which is preliminary data.</text>
</comment>
<dbReference type="InterPro" id="IPR008707">
    <property type="entry name" value="B-propeller_PilY1"/>
</dbReference>
<proteinExistence type="inferred from homology"/>
<dbReference type="GO" id="GO:0009289">
    <property type="term" value="C:pilus"/>
    <property type="evidence" value="ECO:0007669"/>
    <property type="project" value="UniProtKB-SubCell"/>
</dbReference>
<evidence type="ECO:0000256" key="4">
    <source>
        <dbReference type="ARBA" id="ARBA00022723"/>
    </source>
</evidence>
<evidence type="ECO:0000256" key="7">
    <source>
        <dbReference type="SAM" id="SignalP"/>
    </source>
</evidence>
<evidence type="ECO:0000256" key="3">
    <source>
        <dbReference type="ARBA" id="ARBA00022558"/>
    </source>
</evidence>
<keyword evidence="3" id="KW-1029">Fimbrium biogenesis</keyword>
<gene>
    <name evidence="9" type="ORF">GZ78_24375</name>
</gene>
<dbReference type="SUPFAM" id="SSF50998">
    <property type="entry name" value="Quinoprotein alcohol dehydrogenase-like"/>
    <property type="match status" value="1"/>
</dbReference>
<evidence type="ECO:0000259" key="8">
    <source>
        <dbReference type="Pfam" id="PF05567"/>
    </source>
</evidence>
<dbReference type="eggNOG" id="COG3419">
    <property type="taxonomic scope" value="Bacteria"/>
</dbReference>
<dbReference type="InterPro" id="IPR011047">
    <property type="entry name" value="Quinoprotein_ADH-like_sf"/>
</dbReference>
<dbReference type="STRING" id="1137799.GZ78_24375"/>
<dbReference type="GO" id="GO:0046872">
    <property type="term" value="F:metal ion binding"/>
    <property type="evidence" value="ECO:0007669"/>
    <property type="project" value="UniProtKB-KW"/>
</dbReference>
<comment type="subcellular location">
    <subcellularLocation>
        <location evidence="1">Fimbrium</location>
    </subcellularLocation>
</comment>
<accession>A0A081N998</accession>
<feature type="domain" description="PilY1 beta-propeller" evidence="8">
    <location>
        <begin position="414"/>
        <end position="594"/>
    </location>
</feature>
<organism evidence="9 10">
    <name type="scientific">Endozoicomonas numazuensis</name>
    <dbReference type="NCBI Taxonomy" id="1137799"/>
    <lineage>
        <taxon>Bacteria</taxon>
        <taxon>Pseudomonadati</taxon>
        <taxon>Pseudomonadota</taxon>
        <taxon>Gammaproteobacteria</taxon>
        <taxon>Oceanospirillales</taxon>
        <taxon>Endozoicomonadaceae</taxon>
        <taxon>Endozoicomonas</taxon>
    </lineage>
</organism>
<keyword evidence="7" id="KW-0732">Signal</keyword>
<dbReference type="Pfam" id="PF05567">
    <property type="entry name" value="T4P_PilY1"/>
    <property type="match status" value="1"/>
</dbReference>
<evidence type="ECO:0000256" key="1">
    <source>
        <dbReference type="ARBA" id="ARBA00004561"/>
    </source>
</evidence>